<evidence type="ECO:0000259" key="2">
    <source>
        <dbReference type="PROSITE" id="PS50217"/>
    </source>
</evidence>
<gene>
    <name evidence="3" type="ORF">DFH08DRAFT_830487</name>
</gene>
<comment type="caution">
    <text evidence="3">The sequence shown here is derived from an EMBL/GenBank/DDBJ whole genome shotgun (WGS) entry which is preliminary data.</text>
</comment>
<feature type="region of interest" description="Disordered" evidence="1">
    <location>
        <begin position="133"/>
        <end position="179"/>
    </location>
</feature>
<dbReference type="EMBL" id="JARIHO010000001">
    <property type="protein sequence ID" value="KAJ7368138.1"/>
    <property type="molecule type" value="Genomic_DNA"/>
</dbReference>
<dbReference type="CDD" id="cd14688">
    <property type="entry name" value="bZIP_YAP"/>
    <property type="match status" value="1"/>
</dbReference>
<feature type="region of interest" description="Disordered" evidence="1">
    <location>
        <begin position="254"/>
        <end position="294"/>
    </location>
</feature>
<dbReference type="InterPro" id="IPR004827">
    <property type="entry name" value="bZIP"/>
</dbReference>
<organism evidence="3 4">
    <name type="scientific">Mycena albidolilacea</name>
    <dbReference type="NCBI Taxonomy" id="1033008"/>
    <lineage>
        <taxon>Eukaryota</taxon>
        <taxon>Fungi</taxon>
        <taxon>Dikarya</taxon>
        <taxon>Basidiomycota</taxon>
        <taxon>Agaricomycotina</taxon>
        <taxon>Agaricomycetes</taxon>
        <taxon>Agaricomycetidae</taxon>
        <taxon>Agaricales</taxon>
        <taxon>Marasmiineae</taxon>
        <taxon>Mycenaceae</taxon>
        <taxon>Mycena</taxon>
    </lineage>
</organism>
<proteinExistence type="predicted"/>
<dbReference type="InterPro" id="IPR046347">
    <property type="entry name" value="bZIP_sf"/>
</dbReference>
<dbReference type="GO" id="GO:0003700">
    <property type="term" value="F:DNA-binding transcription factor activity"/>
    <property type="evidence" value="ECO:0007669"/>
    <property type="project" value="InterPro"/>
</dbReference>
<dbReference type="SMART" id="SM00338">
    <property type="entry name" value="BRLZ"/>
    <property type="match status" value="1"/>
</dbReference>
<dbReference type="Pfam" id="PF00170">
    <property type="entry name" value="bZIP_1"/>
    <property type="match status" value="1"/>
</dbReference>
<dbReference type="Proteomes" id="UP001218218">
    <property type="component" value="Unassembled WGS sequence"/>
</dbReference>
<evidence type="ECO:0000313" key="4">
    <source>
        <dbReference type="Proteomes" id="UP001218218"/>
    </source>
</evidence>
<dbReference type="Gene3D" id="1.20.5.170">
    <property type="match status" value="1"/>
</dbReference>
<reference evidence="3" key="1">
    <citation type="submission" date="2023-03" db="EMBL/GenBank/DDBJ databases">
        <title>Massive genome expansion in bonnet fungi (Mycena s.s.) driven by repeated elements and novel gene families across ecological guilds.</title>
        <authorList>
            <consortium name="Lawrence Berkeley National Laboratory"/>
            <person name="Harder C.B."/>
            <person name="Miyauchi S."/>
            <person name="Viragh M."/>
            <person name="Kuo A."/>
            <person name="Thoen E."/>
            <person name="Andreopoulos B."/>
            <person name="Lu D."/>
            <person name="Skrede I."/>
            <person name="Drula E."/>
            <person name="Henrissat B."/>
            <person name="Morin E."/>
            <person name="Kohler A."/>
            <person name="Barry K."/>
            <person name="LaButti K."/>
            <person name="Morin E."/>
            <person name="Salamov A."/>
            <person name="Lipzen A."/>
            <person name="Mereny Z."/>
            <person name="Hegedus B."/>
            <person name="Baldrian P."/>
            <person name="Stursova M."/>
            <person name="Weitz H."/>
            <person name="Taylor A."/>
            <person name="Grigoriev I.V."/>
            <person name="Nagy L.G."/>
            <person name="Martin F."/>
            <person name="Kauserud H."/>
        </authorList>
    </citation>
    <scope>NUCLEOTIDE SEQUENCE</scope>
    <source>
        <strain evidence="3">CBHHK002</strain>
    </source>
</reference>
<dbReference type="PROSITE" id="PS50217">
    <property type="entry name" value="BZIP"/>
    <property type="match status" value="1"/>
</dbReference>
<keyword evidence="4" id="KW-1185">Reference proteome</keyword>
<sequence>MGTERSVSVDNDSDLESSSQPGKPGRKKNPNSQAARRDQNRIAQREFRLRKQQKIRDLETRVEILSGGTDQAVNELKNMLKDLMEENQTLRTLLRSLGAFIGEGAGGLLPKLGWDIADFNNFISRSETDTAWQGYQRRKKGSEAAMPQGQKRSADEDSSNARKKTRANEHDVDAGQNGYPVLVNMNPPMPSNNMYARDGNNAMFSDLMRGSNGSPMFSNPTANANASPTFASGSQSNYQNSYISGVNMGVDPSLPPLSFSPASNVPSATMQQQQQQQTNQMSTPEQAEEDDDPNKSEAYKLIHYHLDNYKRNTAYCLPSSLRPTLVQRTVPHESVIDRILHPELRDRMILLRGRFDLVDCLLDYRNAVTIHGDDVLAHSNWEISEKWLRQYGFLVDPATLNIVNRWRRERAEPELRIADITSAENTPAST</sequence>
<dbReference type="Pfam" id="PF11905">
    <property type="entry name" value="DUF3425"/>
    <property type="match status" value="1"/>
</dbReference>
<dbReference type="SUPFAM" id="SSF57959">
    <property type="entry name" value="Leucine zipper domain"/>
    <property type="match status" value="1"/>
</dbReference>
<name>A0AAD7F647_9AGAR</name>
<dbReference type="PANTHER" id="PTHR38116">
    <property type="entry name" value="CHROMOSOME 7, WHOLE GENOME SHOTGUN SEQUENCE"/>
    <property type="match status" value="1"/>
</dbReference>
<feature type="region of interest" description="Disordered" evidence="1">
    <location>
        <begin position="1"/>
        <end position="43"/>
    </location>
</feature>
<feature type="compositionally biased region" description="Polar residues" evidence="1">
    <location>
        <begin position="1"/>
        <end position="21"/>
    </location>
</feature>
<dbReference type="AlphaFoldDB" id="A0AAD7F647"/>
<dbReference type="PANTHER" id="PTHR38116:SF9">
    <property type="entry name" value="BZIP DOMAIN-CONTAINING PROTEIN"/>
    <property type="match status" value="1"/>
</dbReference>
<protein>
    <recommendedName>
        <fullName evidence="2">BZIP domain-containing protein</fullName>
    </recommendedName>
</protein>
<dbReference type="InterPro" id="IPR021833">
    <property type="entry name" value="DUF3425"/>
</dbReference>
<feature type="domain" description="BZIP" evidence="2">
    <location>
        <begin position="36"/>
        <end position="93"/>
    </location>
</feature>
<accession>A0AAD7F647</accession>
<evidence type="ECO:0000313" key="3">
    <source>
        <dbReference type="EMBL" id="KAJ7368138.1"/>
    </source>
</evidence>
<dbReference type="PROSITE" id="PS00036">
    <property type="entry name" value="BZIP_BASIC"/>
    <property type="match status" value="1"/>
</dbReference>
<evidence type="ECO:0000256" key="1">
    <source>
        <dbReference type="SAM" id="MobiDB-lite"/>
    </source>
</evidence>